<feature type="transmembrane region" description="Helical" evidence="4">
    <location>
        <begin position="341"/>
        <end position="363"/>
    </location>
</feature>
<evidence type="ECO:0000256" key="2">
    <source>
        <dbReference type="ARBA" id="ARBA00022989"/>
    </source>
</evidence>
<dbReference type="PROSITE" id="PS50850">
    <property type="entry name" value="MFS"/>
    <property type="match status" value="1"/>
</dbReference>
<keyword evidence="3 4" id="KW-0472">Membrane</keyword>
<feature type="transmembrane region" description="Helical" evidence="4">
    <location>
        <begin position="16"/>
        <end position="36"/>
    </location>
</feature>
<keyword evidence="7" id="KW-1185">Reference proteome</keyword>
<dbReference type="InterPro" id="IPR020846">
    <property type="entry name" value="MFS_dom"/>
</dbReference>
<accession>A0ABS9QDX1</accession>
<comment type="caution">
    <text evidence="6">The sequence shown here is derived from an EMBL/GenBank/DDBJ whole genome shotgun (WGS) entry which is preliminary data.</text>
</comment>
<protein>
    <submittedName>
        <fullName evidence="6">MFS transporter</fullName>
    </submittedName>
</protein>
<evidence type="ECO:0000313" key="6">
    <source>
        <dbReference type="EMBL" id="MCG7505614.1"/>
    </source>
</evidence>
<feature type="transmembrane region" description="Helical" evidence="4">
    <location>
        <begin position="283"/>
        <end position="300"/>
    </location>
</feature>
<keyword evidence="2 4" id="KW-1133">Transmembrane helix</keyword>
<evidence type="ECO:0000259" key="5">
    <source>
        <dbReference type="PROSITE" id="PS50850"/>
    </source>
</evidence>
<evidence type="ECO:0000256" key="3">
    <source>
        <dbReference type="ARBA" id="ARBA00023136"/>
    </source>
</evidence>
<feature type="transmembrane region" description="Helical" evidence="4">
    <location>
        <begin position="209"/>
        <end position="230"/>
    </location>
</feature>
<dbReference type="Proteomes" id="UP001201701">
    <property type="component" value="Unassembled WGS sequence"/>
</dbReference>
<dbReference type="PANTHER" id="PTHR23546:SF1">
    <property type="entry name" value="MEMBRANE PROTEIN"/>
    <property type="match status" value="1"/>
</dbReference>
<name>A0ABS9QDX1_9HYPH</name>
<feature type="transmembrane region" description="Helical" evidence="4">
    <location>
        <begin position="162"/>
        <end position="188"/>
    </location>
</feature>
<dbReference type="InterPro" id="IPR011701">
    <property type="entry name" value="MFS"/>
</dbReference>
<keyword evidence="1 4" id="KW-0812">Transmembrane</keyword>
<proteinExistence type="predicted"/>
<dbReference type="Gene3D" id="1.20.1250.20">
    <property type="entry name" value="MFS general substrate transporter like domains"/>
    <property type="match status" value="1"/>
</dbReference>
<feature type="transmembrane region" description="Helical" evidence="4">
    <location>
        <begin position="369"/>
        <end position="388"/>
    </location>
</feature>
<evidence type="ECO:0000313" key="7">
    <source>
        <dbReference type="Proteomes" id="UP001201701"/>
    </source>
</evidence>
<feature type="transmembrane region" description="Helical" evidence="4">
    <location>
        <begin position="250"/>
        <end position="271"/>
    </location>
</feature>
<gene>
    <name evidence="6" type="ORF">L4923_11385</name>
</gene>
<dbReference type="InterPro" id="IPR036259">
    <property type="entry name" value="MFS_trans_sf"/>
</dbReference>
<evidence type="ECO:0000256" key="1">
    <source>
        <dbReference type="ARBA" id="ARBA00022692"/>
    </source>
</evidence>
<feature type="transmembrane region" description="Helical" evidence="4">
    <location>
        <begin position="306"/>
        <end position="329"/>
    </location>
</feature>
<feature type="transmembrane region" description="Helical" evidence="4">
    <location>
        <begin position="48"/>
        <end position="66"/>
    </location>
</feature>
<dbReference type="PANTHER" id="PTHR23546">
    <property type="entry name" value="TRANSPORT PROTEIN"/>
    <property type="match status" value="1"/>
</dbReference>
<evidence type="ECO:0000256" key="4">
    <source>
        <dbReference type="SAM" id="Phobius"/>
    </source>
</evidence>
<organism evidence="6 7">
    <name type="scientific">Mesorhizobium retamae</name>
    <dbReference type="NCBI Taxonomy" id="2912854"/>
    <lineage>
        <taxon>Bacteria</taxon>
        <taxon>Pseudomonadati</taxon>
        <taxon>Pseudomonadota</taxon>
        <taxon>Alphaproteobacteria</taxon>
        <taxon>Hyphomicrobiales</taxon>
        <taxon>Phyllobacteriaceae</taxon>
        <taxon>Mesorhizobium</taxon>
    </lineage>
</organism>
<sequence>MISASPLEETGLTRRLAFGAMSIGFGQSAFVVLVPLVMARLRLTTFDLGLAVAAGTFAFLIGAPLWGSAGSRIGPGRMIRVLGLAMLAAQALLVIQLSAGPTAYAIAIGGLIVSRLIYGFAAAGVMPTAQAWLAGTVEAGRRQAAFGLLSAGVNFGRLTGSLAGAAAAIAAPLTVALFTLAPLMLWLVPRDATKIEASDGTRAPRLSPLDMRILPFLLIGACMTAGFGQVQIMLGPLLQFKLALDATQAMALTGAALGLVAVTMIAVQTLVLPRLRWNERSGILAGTGLVVAGMAGLTIANGHGVGALALAVTGFGTALATPAYTAWLARRVENREQGAAAGWLSSAHIVGQTAGALIGGFAFQLAPELPLVGCACLALAAAAIAMMLDRHSTAQR</sequence>
<dbReference type="EMBL" id="JAKREW010000008">
    <property type="protein sequence ID" value="MCG7505614.1"/>
    <property type="molecule type" value="Genomic_DNA"/>
</dbReference>
<dbReference type="RefSeq" id="WP_239364948.1">
    <property type="nucleotide sequence ID" value="NZ_JAKREW010000008.1"/>
</dbReference>
<feature type="domain" description="Major facilitator superfamily (MFS) profile" evidence="5">
    <location>
        <begin position="12"/>
        <end position="393"/>
    </location>
</feature>
<reference evidence="6 7" key="1">
    <citation type="submission" date="2022-02" db="EMBL/GenBank/DDBJ databases">
        <title>Draft genome sequence of Mezorhizobium retamae strain IRAMC:0171 isolated from Retama raetam nodules.</title>
        <authorList>
            <person name="Bengaied R."/>
            <person name="Sbissi I."/>
            <person name="Huber K."/>
            <person name="Ghodbane F."/>
            <person name="Nouioui I."/>
            <person name="Tarhouni M."/>
            <person name="Gtari M."/>
        </authorList>
    </citation>
    <scope>NUCLEOTIDE SEQUENCE [LARGE SCALE GENOMIC DNA]</scope>
    <source>
        <strain evidence="6 7">IRAMC:0171</strain>
    </source>
</reference>
<dbReference type="Pfam" id="PF07690">
    <property type="entry name" value="MFS_1"/>
    <property type="match status" value="1"/>
</dbReference>
<dbReference type="SUPFAM" id="SSF103473">
    <property type="entry name" value="MFS general substrate transporter"/>
    <property type="match status" value="1"/>
</dbReference>